<organism evidence="7 8">
    <name type="scientific">Paracoccus acridae</name>
    <dbReference type="NCBI Taxonomy" id="1795310"/>
    <lineage>
        <taxon>Bacteria</taxon>
        <taxon>Pseudomonadati</taxon>
        <taxon>Pseudomonadota</taxon>
        <taxon>Alphaproteobacteria</taxon>
        <taxon>Rhodobacterales</taxon>
        <taxon>Paracoccaceae</taxon>
        <taxon>Paracoccus</taxon>
    </lineage>
</organism>
<dbReference type="SUPFAM" id="SSF46785">
    <property type="entry name" value="Winged helix' DNA-binding domain"/>
    <property type="match status" value="1"/>
</dbReference>
<name>A0ABQ1VEV7_9RHOB</name>
<comment type="similarity">
    <text evidence="1">Belongs to the LysR transcriptional regulatory family.</text>
</comment>
<evidence type="ECO:0000256" key="2">
    <source>
        <dbReference type="ARBA" id="ARBA00023015"/>
    </source>
</evidence>
<sequence length="298" mass="32620">MDRPNIPLNALRAFEAAARHLTLSKAAVELCVTQAALSHQIRNLEDRLGVALFRRVPRGLVLTEEGAALAPVLTRSLDAIGNTLDRFSGGRYHEALHVGVVGTFATGWLIPRLADFEAAHPEVDLRVFTNNNRVSIPAEGLDLAIRFGDGSWHGLDAWRIMDAPLTPMCAPSLALSVISPQDLNKHRLLRSYRAGEWEGWFAGLGLICPPLRGPILDSSVALADMASQGRGVALLPAALLTHWERTGRLVRPFDHSVAMGSYWLTRLQSRPETAGMRSFRRWLQQALFCDEGTGGLPA</sequence>
<evidence type="ECO:0000256" key="4">
    <source>
        <dbReference type="ARBA" id="ARBA00023159"/>
    </source>
</evidence>
<dbReference type="InterPro" id="IPR036388">
    <property type="entry name" value="WH-like_DNA-bd_sf"/>
</dbReference>
<gene>
    <name evidence="7" type="primary">ampR</name>
    <name evidence="7" type="ORF">GCM10011402_11120</name>
</gene>
<dbReference type="Pfam" id="PF03466">
    <property type="entry name" value="LysR_substrate"/>
    <property type="match status" value="1"/>
</dbReference>
<dbReference type="Gene3D" id="3.40.190.10">
    <property type="entry name" value="Periplasmic binding protein-like II"/>
    <property type="match status" value="2"/>
</dbReference>
<feature type="domain" description="HTH lysR-type" evidence="6">
    <location>
        <begin position="6"/>
        <end position="63"/>
    </location>
</feature>
<keyword evidence="2" id="KW-0805">Transcription regulation</keyword>
<dbReference type="Pfam" id="PF00126">
    <property type="entry name" value="HTH_1"/>
    <property type="match status" value="1"/>
</dbReference>
<evidence type="ECO:0000259" key="6">
    <source>
        <dbReference type="PROSITE" id="PS50931"/>
    </source>
</evidence>
<evidence type="ECO:0000256" key="5">
    <source>
        <dbReference type="ARBA" id="ARBA00023163"/>
    </source>
</evidence>
<keyword evidence="5" id="KW-0804">Transcription</keyword>
<dbReference type="EMBL" id="BMIV01000003">
    <property type="protein sequence ID" value="GGF60965.1"/>
    <property type="molecule type" value="Genomic_DNA"/>
</dbReference>
<protein>
    <submittedName>
        <fullName evidence="7">HTH-type transcriptional activator AmpR</fullName>
    </submittedName>
</protein>
<keyword evidence="4" id="KW-0010">Activator</keyword>
<dbReference type="InterPro" id="IPR058163">
    <property type="entry name" value="LysR-type_TF_proteobact-type"/>
</dbReference>
<dbReference type="SUPFAM" id="SSF53850">
    <property type="entry name" value="Periplasmic binding protein-like II"/>
    <property type="match status" value="1"/>
</dbReference>
<dbReference type="PANTHER" id="PTHR30537">
    <property type="entry name" value="HTH-TYPE TRANSCRIPTIONAL REGULATOR"/>
    <property type="match status" value="1"/>
</dbReference>
<keyword evidence="3" id="KW-0238">DNA-binding</keyword>
<evidence type="ECO:0000313" key="7">
    <source>
        <dbReference type="EMBL" id="GGF60965.1"/>
    </source>
</evidence>
<evidence type="ECO:0000313" key="8">
    <source>
        <dbReference type="Proteomes" id="UP000640509"/>
    </source>
</evidence>
<dbReference type="InterPro" id="IPR036390">
    <property type="entry name" value="WH_DNA-bd_sf"/>
</dbReference>
<dbReference type="Proteomes" id="UP000640509">
    <property type="component" value="Unassembled WGS sequence"/>
</dbReference>
<dbReference type="InterPro" id="IPR000847">
    <property type="entry name" value="LysR_HTH_N"/>
</dbReference>
<dbReference type="PRINTS" id="PR00039">
    <property type="entry name" value="HTHLYSR"/>
</dbReference>
<dbReference type="InterPro" id="IPR005119">
    <property type="entry name" value="LysR_subst-bd"/>
</dbReference>
<evidence type="ECO:0000256" key="1">
    <source>
        <dbReference type="ARBA" id="ARBA00009437"/>
    </source>
</evidence>
<evidence type="ECO:0000256" key="3">
    <source>
        <dbReference type="ARBA" id="ARBA00023125"/>
    </source>
</evidence>
<dbReference type="PANTHER" id="PTHR30537:SF70">
    <property type="entry name" value="HTH-TYPE TRANSCRIPTIONAL ACTIVATOR AMPR"/>
    <property type="match status" value="1"/>
</dbReference>
<reference evidence="8" key="1">
    <citation type="journal article" date="2019" name="Int. J. Syst. Evol. Microbiol.">
        <title>The Global Catalogue of Microorganisms (GCM) 10K type strain sequencing project: providing services to taxonomists for standard genome sequencing and annotation.</title>
        <authorList>
            <consortium name="The Broad Institute Genomics Platform"/>
            <consortium name="The Broad Institute Genome Sequencing Center for Infectious Disease"/>
            <person name="Wu L."/>
            <person name="Ma J."/>
        </authorList>
    </citation>
    <scope>NUCLEOTIDE SEQUENCE [LARGE SCALE GENOMIC DNA]</scope>
    <source>
        <strain evidence="8">CGMCC 1.15419</strain>
    </source>
</reference>
<dbReference type="Gene3D" id="1.10.10.10">
    <property type="entry name" value="Winged helix-like DNA-binding domain superfamily/Winged helix DNA-binding domain"/>
    <property type="match status" value="1"/>
</dbReference>
<accession>A0ABQ1VEV7</accession>
<comment type="caution">
    <text evidence="7">The sequence shown here is derived from an EMBL/GenBank/DDBJ whole genome shotgun (WGS) entry which is preliminary data.</text>
</comment>
<dbReference type="RefSeq" id="WP_188714389.1">
    <property type="nucleotide sequence ID" value="NZ_BMIV01000003.1"/>
</dbReference>
<dbReference type="PROSITE" id="PS50931">
    <property type="entry name" value="HTH_LYSR"/>
    <property type="match status" value="1"/>
</dbReference>
<keyword evidence="8" id="KW-1185">Reference proteome</keyword>
<proteinExistence type="inferred from homology"/>